<comment type="subcellular location">
    <subcellularLocation>
        <location evidence="1">Nucleus</location>
    </subcellularLocation>
</comment>
<evidence type="ECO:0000256" key="5">
    <source>
        <dbReference type="ARBA" id="ARBA00023242"/>
    </source>
</evidence>
<dbReference type="FunFam" id="1.10.20.10:FF:000018">
    <property type="entry name" value="Transcription initiation factor TFIID subunit 9"/>
    <property type="match status" value="1"/>
</dbReference>
<dbReference type="AlphaFoldDB" id="A0A9P0KEM3"/>
<dbReference type="GO" id="GO:0003713">
    <property type="term" value="F:transcription coactivator activity"/>
    <property type="evidence" value="ECO:0007669"/>
    <property type="project" value="TreeGrafter"/>
</dbReference>
<accession>A0A9P0KEM3</accession>
<proteinExistence type="inferred from homology"/>
<dbReference type="PANTHER" id="PTHR48068:SF4">
    <property type="entry name" value="TATA-BOX BINDING PROTEIN ASSOCIATED FACTOR 9"/>
    <property type="match status" value="1"/>
</dbReference>
<keyword evidence="5" id="KW-0539">Nucleus</keyword>
<dbReference type="GO" id="GO:0016251">
    <property type="term" value="F:RNA polymerase II general transcription initiation factor activity"/>
    <property type="evidence" value="ECO:0007669"/>
    <property type="project" value="TreeGrafter"/>
</dbReference>
<evidence type="ECO:0000256" key="2">
    <source>
        <dbReference type="ARBA" id="ARBA00007646"/>
    </source>
</evidence>
<keyword evidence="3" id="KW-0805">Transcription regulation</keyword>
<evidence type="ECO:0008006" key="8">
    <source>
        <dbReference type="Google" id="ProtNLM"/>
    </source>
</evidence>
<evidence type="ECO:0000313" key="6">
    <source>
        <dbReference type="EMBL" id="CAH1973972.1"/>
    </source>
</evidence>
<evidence type="ECO:0000256" key="4">
    <source>
        <dbReference type="ARBA" id="ARBA00023163"/>
    </source>
</evidence>
<dbReference type="Proteomes" id="UP001152888">
    <property type="component" value="Unassembled WGS sequence"/>
</dbReference>
<reference evidence="6" key="1">
    <citation type="submission" date="2022-03" db="EMBL/GenBank/DDBJ databases">
        <authorList>
            <person name="Sayadi A."/>
        </authorList>
    </citation>
    <scope>NUCLEOTIDE SEQUENCE</scope>
</reference>
<comment type="caution">
    <text evidence="6">The sequence shown here is derived from an EMBL/GenBank/DDBJ whole genome shotgun (WGS) entry which is preliminary data.</text>
</comment>
<protein>
    <recommendedName>
        <fullName evidence="8">Transcription initiation factor TFIID subunit 9</fullName>
    </recommendedName>
</protein>
<keyword evidence="7" id="KW-1185">Reference proteome</keyword>
<dbReference type="GO" id="GO:0046982">
    <property type="term" value="F:protein heterodimerization activity"/>
    <property type="evidence" value="ECO:0007669"/>
    <property type="project" value="InterPro"/>
</dbReference>
<evidence type="ECO:0000256" key="3">
    <source>
        <dbReference type="ARBA" id="ARBA00023015"/>
    </source>
</evidence>
<gene>
    <name evidence="6" type="ORF">ACAOBT_LOCUS10839</name>
</gene>
<dbReference type="Gene3D" id="1.10.20.10">
    <property type="entry name" value="Histone, subunit A"/>
    <property type="match status" value="1"/>
</dbReference>
<sequence length="245" mass="27398">MGDKDKAKPAQPKHVPKDGQVIIAIMKEMGIKEYEPKTVVQLTEFVYRYATSILEEARMYANNSKKRFLDVDDVRLALQLTSESTFTTPPPREVLLELAHTKNYSALPPVKPHCGLRLPPDRYCLSSCNYTLKSFKKQSYIVQGCQGLKLTPKTNVSFLKRTSPMIGKQTVSIPKPMTKISNPNMVLGAGSPGQFQKTVLKPKIQITQNVQIAPANTGMGGSNINIVEYDSNLLKRKREDEPEMS</sequence>
<dbReference type="InterPro" id="IPR051431">
    <property type="entry name" value="TFIID_subunit_9"/>
</dbReference>
<dbReference type="GO" id="GO:0051123">
    <property type="term" value="P:RNA polymerase II preinitiation complex assembly"/>
    <property type="evidence" value="ECO:0007669"/>
    <property type="project" value="TreeGrafter"/>
</dbReference>
<dbReference type="OrthoDB" id="341924at2759"/>
<dbReference type="GO" id="GO:0005669">
    <property type="term" value="C:transcription factor TFIID complex"/>
    <property type="evidence" value="ECO:0007669"/>
    <property type="project" value="TreeGrafter"/>
</dbReference>
<comment type="similarity">
    <text evidence="2">Belongs to the TAF9 family.</text>
</comment>
<dbReference type="Pfam" id="PF02291">
    <property type="entry name" value="TFIID-31kDa"/>
    <property type="match status" value="1"/>
</dbReference>
<dbReference type="CDD" id="cd07979">
    <property type="entry name" value="HFD_TAF9"/>
    <property type="match status" value="1"/>
</dbReference>
<evidence type="ECO:0000313" key="7">
    <source>
        <dbReference type="Proteomes" id="UP001152888"/>
    </source>
</evidence>
<dbReference type="EMBL" id="CAKOFQ010006816">
    <property type="protein sequence ID" value="CAH1973972.1"/>
    <property type="molecule type" value="Genomic_DNA"/>
</dbReference>
<dbReference type="InterPro" id="IPR009072">
    <property type="entry name" value="Histone-fold"/>
</dbReference>
<dbReference type="SUPFAM" id="SSF47113">
    <property type="entry name" value="Histone-fold"/>
    <property type="match status" value="1"/>
</dbReference>
<dbReference type="PANTHER" id="PTHR48068">
    <property type="entry name" value="TAF9 RNA POLYMERASE II, TATA BOX-BINDING PROTEIN (TBP)-ASSOCIATED FACTOR"/>
    <property type="match status" value="1"/>
</dbReference>
<name>A0A9P0KEM3_ACAOB</name>
<evidence type="ECO:0000256" key="1">
    <source>
        <dbReference type="ARBA" id="ARBA00004123"/>
    </source>
</evidence>
<dbReference type="InterPro" id="IPR003162">
    <property type="entry name" value="TFIID-31"/>
</dbReference>
<organism evidence="6 7">
    <name type="scientific">Acanthoscelides obtectus</name>
    <name type="common">Bean weevil</name>
    <name type="synonym">Bruchus obtectus</name>
    <dbReference type="NCBI Taxonomy" id="200917"/>
    <lineage>
        <taxon>Eukaryota</taxon>
        <taxon>Metazoa</taxon>
        <taxon>Ecdysozoa</taxon>
        <taxon>Arthropoda</taxon>
        <taxon>Hexapoda</taxon>
        <taxon>Insecta</taxon>
        <taxon>Pterygota</taxon>
        <taxon>Neoptera</taxon>
        <taxon>Endopterygota</taxon>
        <taxon>Coleoptera</taxon>
        <taxon>Polyphaga</taxon>
        <taxon>Cucujiformia</taxon>
        <taxon>Chrysomeloidea</taxon>
        <taxon>Chrysomelidae</taxon>
        <taxon>Bruchinae</taxon>
        <taxon>Bruchini</taxon>
        <taxon>Acanthoscelides</taxon>
    </lineage>
</organism>
<keyword evidence="4" id="KW-0804">Transcription</keyword>
<dbReference type="GO" id="GO:0000124">
    <property type="term" value="C:SAGA complex"/>
    <property type="evidence" value="ECO:0007669"/>
    <property type="project" value="TreeGrafter"/>
</dbReference>